<keyword evidence="7" id="KW-0472">Membrane</keyword>
<evidence type="ECO:0000256" key="5">
    <source>
        <dbReference type="ARBA" id="ARBA00023004"/>
    </source>
</evidence>
<evidence type="ECO:0000256" key="6">
    <source>
        <dbReference type="RuleBase" id="RU000461"/>
    </source>
</evidence>
<dbReference type="InterPro" id="IPR002401">
    <property type="entry name" value="Cyt_P450_E_grp-I"/>
</dbReference>
<keyword evidence="9" id="KW-1185">Reference proteome</keyword>
<dbReference type="InterPro" id="IPR001128">
    <property type="entry name" value="Cyt_P450"/>
</dbReference>
<dbReference type="Gene3D" id="1.10.630.10">
    <property type="entry name" value="Cytochrome P450"/>
    <property type="match status" value="1"/>
</dbReference>
<dbReference type="PANTHER" id="PTHR24305">
    <property type="entry name" value="CYTOCHROME P450"/>
    <property type="match status" value="1"/>
</dbReference>
<dbReference type="EMBL" id="JARVKF010000101">
    <property type="protein sequence ID" value="KAK9422970.1"/>
    <property type="molecule type" value="Genomic_DNA"/>
</dbReference>
<dbReference type="SUPFAM" id="SSF48264">
    <property type="entry name" value="Cytochrome P450"/>
    <property type="match status" value="1"/>
</dbReference>
<reference evidence="8 9" key="1">
    <citation type="journal article" date="2024" name="J. Plant Pathol.">
        <title>Sequence and assembly of the genome of Seiridium unicorne, isolate CBS 538.82, causal agent of cypress canker disease.</title>
        <authorList>
            <person name="Scali E."/>
            <person name="Rocca G.D."/>
            <person name="Danti R."/>
            <person name="Garbelotto M."/>
            <person name="Barberini S."/>
            <person name="Baroncelli R."/>
            <person name="Emiliani G."/>
        </authorList>
    </citation>
    <scope>NUCLEOTIDE SEQUENCE [LARGE SCALE GENOMIC DNA]</scope>
    <source>
        <strain evidence="8 9">BM-138-508</strain>
    </source>
</reference>
<dbReference type="PRINTS" id="PR00385">
    <property type="entry name" value="P450"/>
</dbReference>
<gene>
    <name evidence="8" type="ORF">SUNI508_04637</name>
</gene>
<dbReference type="InterPro" id="IPR050121">
    <property type="entry name" value="Cytochrome_P450_monoxygenase"/>
</dbReference>
<organism evidence="8 9">
    <name type="scientific">Seiridium unicorne</name>
    <dbReference type="NCBI Taxonomy" id="138068"/>
    <lineage>
        <taxon>Eukaryota</taxon>
        <taxon>Fungi</taxon>
        <taxon>Dikarya</taxon>
        <taxon>Ascomycota</taxon>
        <taxon>Pezizomycotina</taxon>
        <taxon>Sordariomycetes</taxon>
        <taxon>Xylariomycetidae</taxon>
        <taxon>Amphisphaeriales</taxon>
        <taxon>Sporocadaceae</taxon>
        <taxon>Seiridium</taxon>
    </lineage>
</organism>
<keyword evidence="6" id="KW-0560">Oxidoreductase</keyword>
<comment type="similarity">
    <text evidence="2 6">Belongs to the cytochrome P450 family.</text>
</comment>
<evidence type="ECO:0000313" key="9">
    <source>
        <dbReference type="Proteomes" id="UP001408356"/>
    </source>
</evidence>
<keyword evidence="5 6" id="KW-0408">Iron</keyword>
<comment type="cofactor">
    <cofactor evidence="1">
        <name>heme</name>
        <dbReference type="ChEBI" id="CHEBI:30413"/>
    </cofactor>
</comment>
<name>A0ABR2V916_9PEZI</name>
<dbReference type="PANTHER" id="PTHR24305:SF210">
    <property type="entry name" value="CYTOCHROME P450 MONOOXYGENASE ASQL-RELATED"/>
    <property type="match status" value="1"/>
</dbReference>
<evidence type="ECO:0000256" key="4">
    <source>
        <dbReference type="ARBA" id="ARBA00022723"/>
    </source>
</evidence>
<dbReference type="Proteomes" id="UP001408356">
    <property type="component" value="Unassembled WGS sequence"/>
</dbReference>
<evidence type="ECO:0000313" key="8">
    <source>
        <dbReference type="EMBL" id="KAK9422970.1"/>
    </source>
</evidence>
<evidence type="ECO:0000256" key="7">
    <source>
        <dbReference type="SAM" id="Phobius"/>
    </source>
</evidence>
<dbReference type="PROSITE" id="PS00086">
    <property type="entry name" value="CYTOCHROME_P450"/>
    <property type="match status" value="1"/>
</dbReference>
<accession>A0ABR2V916</accession>
<sequence>MAVDIISAATLAIIASLLAVVFRGIYLAYIHPLAKIPGPKLYAITDIPYLVYILRGKWPHRLKELHDQYGPVVRFSPEDVSFMTADAWKDIYGHKNNGAENFEKDPQMYVDSRSGHPNIINANEADHKRNVVVRRLLSHAFSEKALRNQEDIMKNYVDILITKLTDLATSGEIIDMVKWYNFTTFDLVGDLAFGEPFGCLENSDYHPWVSMIFGTVRYGVYDQVFMRHPVIKFLASLIIPSKLVHNLHEHDKLSNATAMRRLDTGNTEREDFMSYILRHNDEKGMSVGEISENANLLIVAGSETTATQLSGTTFQLLKNREKYDNLVREIRASFASEDEITLTSVNELKYLPAVIDEGFRMYPPVPIGLSRVTPKGGASIAGSWIPENTCVSVPQWSAYQSEANWVEPGRFLPERWLGDPRFAGDNREILNPFSRGPRNCIGRNLAYAEMRLILTRVLWNFDLELMSESDSWNQQNIFILWDKGPLRVKLTPLRQVHTDSSF</sequence>
<dbReference type="CDD" id="cd11058">
    <property type="entry name" value="CYP60B-like"/>
    <property type="match status" value="1"/>
</dbReference>
<dbReference type="Pfam" id="PF00067">
    <property type="entry name" value="p450"/>
    <property type="match status" value="1"/>
</dbReference>
<dbReference type="InterPro" id="IPR017972">
    <property type="entry name" value="Cyt_P450_CS"/>
</dbReference>
<feature type="transmembrane region" description="Helical" evidence="7">
    <location>
        <begin position="6"/>
        <end position="30"/>
    </location>
</feature>
<dbReference type="PRINTS" id="PR00463">
    <property type="entry name" value="EP450I"/>
</dbReference>
<dbReference type="InterPro" id="IPR036396">
    <property type="entry name" value="Cyt_P450_sf"/>
</dbReference>
<keyword evidence="4 6" id="KW-0479">Metal-binding</keyword>
<keyword evidence="3 6" id="KW-0349">Heme</keyword>
<evidence type="ECO:0000256" key="2">
    <source>
        <dbReference type="ARBA" id="ARBA00010617"/>
    </source>
</evidence>
<keyword evidence="6" id="KW-0503">Monooxygenase</keyword>
<protein>
    <submittedName>
        <fullName evidence="8">Isotrichodermin C-15 hydroxylase</fullName>
    </submittedName>
</protein>
<evidence type="ECO:0000256" key="1">
    <source>
        <dbReference type="ARBA" id="ARBA00001971"/>
    </source>
</evidence>
<proteinExistence type="inferred from homology"/>
<evidence type="ECO:0000256" key="3">
    <source>
        <dbReference type="ARBA" id="ARBA00022617"/>
    </source>
</evidence>
<keyword evidence="7" id="KW-1133">Transmembrane helix</keyword>
<comment type="caution">
    <text evidence="8">The sequence shown here is derived from an EMBL/GenBank/DDBJ whole genome shotgun (WGS) entry which is preliminary data.</text>
</comment>
<keyword evidence="7" id="KW-0812">Transmembrane</keyword>